<dbReference type="Pfam" id="PF03816">
    <property type="entry name" value="LytR_cpsA_psr"/>
    <property type="match status" value="1"/>
</dbReference>
<evidence type="ECO:0000259" key="3">
    <source>
        <dbReference type="Pfam" id="PF03816"/>
    </source>
</evidence>
<comment type="similarity">
    <text evidence="1">Belongs to the LytR/CpsA/Psr (LCP) family.</text>
</comment>
<dbReference type="InterPro" id="IPR004474">
    <property type="entry name" value="LytR_CpsA_psr"/>
</dbReference>
<proteinExistence type="inferred from homology"/>
<dbReference type="PANTHER" id="PTHR33392:SF6">
    <property type="entry name" value="POLYISOPRENYL-TEICHOIC ACID--PEPTIDOGLYCAN TEICHOIC ACID TRANSFERASE TAGU"/>
    <property type="match status" value="1"/>
</dbReference>
<keyword evidence="5" id="KW-1185">Reference proteome</keyword>
<keyword evidence="2" id="KW-1133">Transmembrane helix</keyword>
<feature type="domain" description="Cell envelope-related transcriptional attenuator" evidence="3">
    <location>
        <begin position="96"/>
        <end position="254"/>
    </location>
</feature>
<gene>
    <name evidence="4" type="ORF">BSQ50_05380</name>
</gene>
<keyword evidence="2" id="KW-0472">Membrane</keyword>
<dbReference type="Gene3D" id="3.40.630.190">
    <property type="entry name" value="LCP protein"/>
    <property type="match status" value="1"/>
</dbReference>
<evidence type="ECO:0000313" key="4">
    <source>
        <dbReference type="EMBL" id="AUJ33201.1"/>
    </source>
</evidence>
<protein>
    <submittedName>
        <fullName evidence="4">Transcriptional regulator</fullName>
    </submittedName>
</protein>
<evidence type="ECO:0000256" key="1">
    <source>
        <dbReference type="ARBA" id="ARBA00006068"/>
    </source>
</evidence>
<evidence type="ECO:0000256" key="2">
    <source>
        <dbReference type="SAM" id="Phobius"/>
    </source>
</evidence>
<dbReference type="Proteomes" id="UP000324497">
    <property type="component" value="Chromosome"/>
</dbReference>
<dbReference type="PANTHER" id="PTHR33392">
    <property type="entry name" value="POLYISOPRENYL-TEICHOIC ACID--PEPTIDOGLYCAN TEICHOIC ACID TRANSFERASE TAGU"/>
    <property type="match status" value="1"/>
</dbReference>
<dbReference type="InterPro" id="IPR050922">
    <property type="entry name" value="LytR/CpsA/Psr_CW_biosynth"/>
</dbReference>
<dbReference type="AlphaFoldDB" id="A0A3S6QYE8"/>
<dbReference type="EMBL" id="CP018180">
    <property type="protein sequence ID" value="AUJ33201.1"/>
    <property type="molecule type" value="Genomic_DNA"/>
</dbReference>
<dbReference type="KEGG" id="lng:BSQ50_05380"/>
<organism evidence="4 5">
    <name type="scientific">Liquorilactobacillus nagelii</name>
    <dbReference type="NCBI Taxonomy" id="82688"/>
    <lineage>
        <taxon>Bacteria</taxon>
        <taxon>Bacillati</taxon>
        <taxon>Bacillota</taxon>
        <taxon>Bacilli</taxon>
        <taxon>Lactobacillales</taxon>
        <taxon>Lactobacillaceae</taxon>
        <taxon>Liquorilactobacillus</taxon>
    </lineage>
</organism>
<accession>A0A3S6QYE8</accession>
<sequence>MKGVENLNEEDEALKLKRQRNYRQPRHRHGCLLSFIIILILLFTGGWLIWQHYNPTSHFSNLKSVSQSTSSIKQSSGTFNVLVIGSDERKNQTDGHTDSMLLVHANLKKHKYNVLSIPRDSRIYMSGLGYTKLTSVQSVYQAKYGAKKGVFKAVQAISSYLNVPINYYLETNYWGFRSMVDAVDGITMNVPFNVTLTHPWYTEDYNKVITKGKHQLGGKMVTEIVHERDSVPGTDFGRQRLQEAALVGIINKISDPVNAFKIPALASSMSKFLVATNMNQTDMISIGLAVKSNFDAAKQVHYLQIQGENEDLYDDILENYNEEIVLPKKQLKKIIAQDFTN</sequence>
<name>A0A3S6QYE8_9LACO</name>
<keyword evidence="2" id="KW-0812">Transmembrane</keyword>
<feature type="transmembrane region" description="Helical" evidence="2">
    <location>
        <begin position="30"/>
        <end position="50"/>
    </location>
</feature>
<reference evidence="4 5" key="1">
    <citation type="submission" date="2016-11" db="EMBL/GenBank/DDBJ databases">
        <title>Interaction between Lactobacillus species and yeast in water kefir.</title>
        <authorList>
            <person name="Behr J."/>
            <person name="Xu D."/>
            <person name="Vogel R.F."/>
        </authorList>
    </citation>
    <scope>NUCLEOTIDE SEQUENCE [LARGE SCALE GENOMIC DNA]</scope>
    <source>
        <strain evidence="4 5">TMW 1.1827</strain>
    </source>
</reference>
<dbReference type="NCBIfam" id="TIGR00350">
    <property type="entry name" value="lytR_cpsA_psr"/>
    <property type="match status" value="1"/>
</dbReference>
<evidence type="ECO:0000313" key="5">
    <source>
        <dbReference type="Proteomes" id="UP000324497"/>
    </source>
</evidence>